<sequence>MTHYTPTSPKVSVLMVSHDAEKTVRRAVESLQNQTFGNFELIVVDAGSTDETARLLSALADRDMRVSVAQAGECGRQDALNLALDRARGDYLLVFDADGWADPTMLEELADRAESGSLELVIGGFSLSLSIGGGRSARAEVSSEARTFPTQHDFRSYAWKLLAEGQLLPASGKLFSRALVERSGARFSQGSGSDHSFVTRCLAEVERVAVVAGARYHVSRGIPHGPRDVVDGYRRLEEEHAALLALYESWGLDGDAASVEAIQDRYIEQLMDCVERICGRGSRMGSADQRRLVAQMIDTDRAQVAASVARPRGSAARAMLAPIRARNIPLVCAQTRLISLIRPGIADVTPDLFV</sequence>
<dbReference type="CDD" id="cd00761">
    <property type="entry name" value="Glyco_tranf_GTA_type"/>
    <property type="match status" value="1"/>
</dbReference>
<reference evidence="2" key="1">
    <citation type="journal article" date="2021" name="PeerJ">
        <title>Extensive microbial diversity within the chicken gut microbiome revealed by metagenomics and culture.</title>
        <authorList>
            <person name="Gilroy R."/>
            <person name="Ravi A."/>
            <person name="Getino M."/>
            <person name="Pursley I."/>
            <person name="Horton D.L."/>
            <person name="Alikhan N.F."/>
            <person name="Baker D."/>
            <person name="Gharbi K."/>
            <person name="Hall N."/>
            <person name="Watson M."/>
            <person name="Adriaenssens E.M."/>
            <person name="Foster-Nyarko E."/>
            <person name="Jarju S."/>
            <person name="Secka A."/>
            <person name="Antonio M."/>
            <person name="Oren A."/>
            <person name="Chaudhuri R.R."/>
            <person name="La Ragione R."/>
            <person name="Hildebrand F."/>
            <person name="Pallen M.J."/>
        </authorList>
    </citation>
    <scope>NUCLEOTIDE SEQUENCE</scope>
    <source>
        <strain evidence="2">CHK124-7917</strain>
    </source>
</reference>
<dbReference type="EMBL" id="DYWQ01000125">
    <property type="protein sequence ID" value="HJF45775.1"/>
    <property type="molecule type" value="Genomic_DNA"/>
</dbReference>
<dbReference type="SUPFAM" id="SSF53448">
    <property type="entry name" value="Nucleotide-diphospho-sugar transferases"/>
    <property type="match status" value="1"/>
</dbReference>
<dbReference type="InterPro" id="IPR050834">
    <property type="entry name" value="Glycosyltransf_2"/>
</dbReference>
<reference evidence="2" key="2">
    <citation type="submission" date="2021-09" db="EMBL/GenBank/DDBJ databases">
        <authorList>
            <person name="Gilroy R."/>
        </authorList>
    </citation>
    <scope>NUCLEOTIDE SEQUENCE</scope>
    <source>
        <strain evidence="2">CHK124-7917</strain>
    </source>
</reference>
<dbReference type="GO" id="GO:0044010">
    <property type="term" value="P:single-species biofilm formation"/>
    <property type="evidence" value="ECO:0007669"/>
    <property type="project" value="TreeGrafter"/>
</dbReference>
<protein>
    <submittedName>
        <fullName evidence="2">Glycosyltransferase</fullName>
    </submittedName>
</protein>
<dbReference type="InterPro" id="IPR001173">
    <property type="entry name" value="Glyco_trans_2-like"/>
</dbReference>
<dbReference type="PANTHER" id="PTHR43685">
    <property type="entry name" value="GLYCOSYLTRANSFERASE"/>
    <property type="match status" value="1"/>
</dbReference>
<evidence type="ECO:0000313" key="2">
    <source>
        <dbReference type="EMBL" id="HJF45775.1"/>
    </source>
</evidence>
<dbReference type="Pfam" id="PF00535">
    <property type="entry name" value="Glycos_transf_2"/>
    <property type="match status" value="1"/>
</dbReference>
<accession>A0A921KLU7</accession>
<evidence type="ECO:0000259" key="1">
    <source>
        <dbReference type="Pfam" id="PF00535"/>
    </source>
</evidence>
<evidence type="ECO:0000313" key="3">
    <source>
        <dbReference type="Proteomes" id="UP000697330"/>
    </source>
</evidence>
<dbReference type="AlphaFoldDB" id="A0A921KLU7"/>
<feature type="domain" description="Glycosyltransferase 2-like" evidence="1">
    <location>
        <begin position="12"/>
        <end position="125"/>
    </location>
</feature>
<proteinExistence type="predicted"/>
<name>A0A921KLU7_9ACTN</name>
<comment type="caution">
    <text evidence="2">The sequence shown here is derived from an EMBL/GenBank/DDBJ whole genome shotgun (WGS) entry which is preliminary data.</text>
</comment>
<dbReference type="PANTHER" id="PTHR43685:SF2">
    <property type="entry name" value="GLYCOSYLTRANSFERASE 2-LIKE DOMAIN-CONTAINING PROTEIN"/>
    <property type="match status" value="1"/>
</dbReference>
<dbReference type="InterPro" id="IPR029044">
    <property type="entry name" value="Nucleotide-diphossugar_trans"/>
</dbReference>
<dbReference type="OrthoDB" id="3189257at2"/>
<dbReference type="Proteomes" id="UP000697330">
    <property type="component" value="Unassembled WGS sequence"/>
</dbReference>
<dbReference type="Gene3D" id="3.90.550.10">
    <property type="entry name" value="Spore Coat Polysaccharide Biosynthesis Protein SpsA, Chain A"/>
    <property type="match status" value="1"/>
</dbReference>
<dbReference type="RefSeq" id="WP_075279282.1">
    <property type="nucleotide sequence ID" value="NZ_CALUGK010000001.1"/>
</dbReference>
<organism evidence="2 3">
    <name type="scientific">Thermophilibacter provencensis</name>
    <dbReference type="NCBI Taxonomy" id="1852386"/>
    <lineage>
        <taxon>Bacteria</taxon>
        <taxon>Bacillati</taxon>
        <taxon>Actinomycetota</taxon>
        <taxon>Coriobacteriia</taxon>
        <taxon>Coriobacteriales</taxon>
        <taxon>Atopobiaceae</taxon>
        <taxon>Thermophilibacter</taxon>
    </lineage>
</organism>
<gene>
    <name evidence="2" type="ORF">K8U72_08370</name>
</gene>